<keyword evidence="19" id="KW-1133">Transmembrane helix</keyword>
<evidence type="ECO:0000256" key="13">
    <source>
        <dbReference type="ARBA" id="ARBA00023136"/>
    </source>
</evidence>
<dbReference type="Proteomes" id="UP000004295">
    <property type="component" value="Unassembled WGS sequence"/>
</dbReference>
<evidence type="ECO:0000256" key="9">
    <source>
        <dbReference type="ARBA" id="ARBA00022679"/>
    </source>
</evidence>
<keyword evidence="10" id="KW-0378">Hydrolase</keyword>
<keyword evidence="13 19" id="KW-0472">Membrane</keyword>
<keyword evidence="8" id="KW-0328">Glycosyltransferase</keyword>
<evidence type="ECO:0000256" key="11">
    <source>
        <dbReference type="ARBA" id="ARBA00022960"/>
    </source>
</evidence>
<dbReference type="GeneID" id="93364897"/>
<comment type="pathway">
    <text evidence="2">Cell wall biogenesis; peptidoglycan biosynthesis.</text>
</comment>
<keyword evidence="5" id="KW-1003">Cell membrane</keyword>
<keyword evidence="9" id="KW-0808">Transferase</keyword>
<evidence type="ECO:0000313" key="23">
    <source>
        <dbReference type="Proteomes" id="UP000004295"/>
    </source>
</evidence>
<evidence type="ECO:0000256" key="15">
    <source>
        <dbReference type="ARBA" id="ARBA00023316"/>
    </source>
</evidence>
<dbReference type="InterPro" id="IPR023346">
    <property type="entry name" value="Lysozyme-like_dom_sf"/>
</dbReference>
<keyword evidence="19" id="KW-0812">Transmembrane</keyword>
<comment type="subcellular location">
    <subcellularLocation>
        <location evidence="1">Cell membrane</location>
    </subcellularLocation>
</comment>
<comment type="similarity">
    <text evidence="4">In the N-terminal section; belongs to the glycosyltransferase 51 family.</text>
</comment>
<proteinExistence type="inferred from homology"/>
<gene>
    <name evidence="22" type="primary">ponA</name>
    <name evidence="22" type="ORF">POREN0001_0152</name>
</gene>
<keyword evidence="14" id="KW-0511">Multifunctional enzyme</keyword>
<dbReference type="EMBL" id="ACNN01000017">
    <property type="protein sequence ID" value="EEN82940.1"/>
    <property type="molecule type" value="Genomic_DNA"/>
</dbReference>
<dbReference type="Pfam" id="PF00912">
    <property type="entry name" value="Transgly"/>
    <property type="match status" value="1"/>
</dbReference>
<dbReference type="GO" id="GO:0030288">
    <property type="term" value="C:outer membrane-bounded periplasmic space"/>
    <property type="evidence" value="ECO:0007669"/>
    <property type="project" value="TreeGrafter"/>
</dbReference>
<organism evidence="22 23">
    <name type="scientific">Porphyromonas endodontalis (strain ATCC 35406 / DSM 24491 / JCM 8526 / CCUG 16442 / BCRC 14492 / NCTC 13058 / HG 370)</name>
    <name type="common">Bacteroides endodontalis</name>
    <dbReference type="NCBI Taxonomy" id="553175"/>
    <lineage>
        <taxon>Bacteria</taxon>
        <taxon>Pseudomonadati</taxon>
        <taxon>Bacteroidota</taxon>
        <taxon>Bacteroidia</taxon>
        <taxon>Bacteroidales</taxon>
        <taxon>Porphyromonadaceae</taxon>
        <taxon>Porphyromonas</taxon>
    </lineage>
</organism>
<dbReference type="InterPro" id="IPR001264">
    <property type="entry name" value="Glyco_trans_51"/>
</dbReference>
<dbReference type="InterPro" id="IPR001460">
    <property type="entry name" value="PCN-bd_Tpept"/>
</dbReference>
<evidence type="ECO:0000256" key="6">
    <source>
        <dbReference type="ARBA" id="ARBA00022645"/>
    </source>
</evidence>
<dbReference type="PANTHER" id="PTHR32282">
    <property type="entry name" value="BINDING PROTEIN TRANSPEPTIDASE, PUTATIVE-RELATED"/>
    <property type="match status" value="1"/>
</dbReference>
<dbReference type="SUPFAM" id="SSF53955">
    <property type="entry name" value="Lysozyme-like"/>
    <property type="match status" value="1"/>
</dbReference>
<dbReference type="Pfam" id="PF00905">
    <property type="entry name" value="Transpeptidase"/>
    <property type="match status" value="1"/>
</dbReference>
<evidence type="ECO:0000256" key="19">
    <source>
        <dbReference type="SAM" id="Phobius"/>
    </source>
</evidence>
<sequence length="799" mass="89085">MRRKIRKILWIVFGSFWAFVVLLFLLIWFGIIGYMPPVEQLQNPIDKYASQLISADGVTLGSYARSGNNRIYSSYQDLSPDLVRALIAVEDIRFEDHSGIDARGLLRAIVKRGMLRQKGGGGGSTITQQLAKQLYSPKADNVIERLLQKPIEWVIAIKLERYYTKEEIICMYLNQFDFLYNAVGIRSAAETYFSKKPSELNLQESAMLVGMCKNPAVYNPILHNDKDWALERRNVVLRQMAKAGFLTEAEADSVAALPLVTRFHKTQHNEGLAPYFREFIRLILTAKKPDKSNYNEWSIGQYVADSTAWENDPLYGWCEKTHKANGKSYDLYADGLKIYCTIDSRMQRYAEDAIREHLGGFLQPAFAQEKKGSKSAPYSSRVSAADREAMILRAMKQSDRWYQMKQEGASDKEILAAFDQKRKMQVWSWDGMIDKTMSPRDSILYYKGLLRSAFMAMNPSNGHVLAYVGGIDFRTFKYDMVNQGRRQVGSTIKPFLYSLLMSEGMSPCDMVLHNPVTLYDGSGRAWTPRSGGARRQGEMVTIRWGLQNSSNWVTAYLMGQTSPVTFVRLLKSYGITGHIDPVVSLAAGTPDVCLAEMVSAYTTFVSQGIRVSPLYVTRIEDQFGNTIESFTPRMTEVLNEETSLKMLDMLQAVVNGGTGGRLRSRYGLELPLGGKTGTTQNNSDSWFMGFSPEIVAGCWVGGEDRSIHFNSTSIGQGAAAALPIFAKFIKKVYSDRALGYSRDKKFNIPQGYNPCGSSGGGNEGEAGWWDGEGGDTDTEGAGNTASQGGAREGTSTPSN</sequence>
<keyword evidence="15" id="KW-0961">Cell wall biogenesis/degradation</keyword>
<evidence type="ECO:0000256" key="10">
    <source>
        <dbReference type="ARBA" id="ARBA00022801"/>
    </source>
</evidence>
<name>C3JA53_POREA</name>
<evidence type="ECO:0000313" key="22">
    <source>
        <dbReference type="EMBL" id="EEN82940.1"/>
    </source>
</evidence>
<evidence type="ECO:0000256" key="1">
    <source>
        <dbReference type="ARBA" id="ARBA00004236"/>
    </source>
</evidence>
<evidence type="ECO:0000256" key="12">
    <source>
        <dbReference type="ARBA" id="ARBA00022984"/>
    </source>
</evidence>
<evidence type="ECO:0000256" key="14">
    <source>
        <dbReference type="ARBA" id="ARBA00023268"/>
    </source>
</evidence>
<evidence type="ECO:0000256" key="8">
    <source>
        <dbReference type="ARBA" id="ARBA00022676"/>
    </source>
</evidence>
<dbReference type="GO" id="GO:0008658">
    <property type="term" value="F:penicillin binding"/>
    <property type="evidence" value="ECO:0007669"/>
    <property type="project" value="InterPro"/>
</dbReference>
<evidence type="ECO:0000256" key="5">
    <source>
        <dbReference type="ARBA" id="ARBA00022475"/>
    </source>
</evidence>
<dbReference type="AlphaFoldDB" id="C3JA53"/>
<comment type="catalytic activity">
    <reaction evidence="16">
        <text>Preferential cleavage: (Ac)2-L-Lys-D-Ala-|-D-Ala. Also transpeptidation of peptidyl-alanyl moieties that are N-acyl substituents of D-alanine.</text>
        <dbReference type="EC" id="3.4.16.4"/>
    </reaction>
</comment>
<feature type="domain" description="Penicillin-binding protein transpeptidase" evidence="20">
    <location>
        <begin position="453"/>
        <end position="692"/>
    </location>
</feature>
<keyword evidence="23" id="KW-1185">Reference proteome</keyword>
<dbReference type="Gene3D" id="1.10.3810.10">
    <property type="entry name" value="Biosynthetic peptidoglycan transglycosylase-like"/>
    <property type="match status" value="1"/>
</dbReference>
<comment type="caution">
    <text evidence="22">The sequence shown here is derived from an EMBL/GenBank/DDBJ whole genome shotgun (WGS) entry which is preliminary data.</text>
</comment>
<feature type="transmembrane region" description="Helical" evidence="19">
    <location>
        <begin position="9"/>
        <end position="35"/>
    </location>
</feature>
<accession>C3JA53</accession>
<comment type="similarity">
    <text evidence="3">In the C-terminal section; belongs to the transpeptidase family.</text>
</comment>
<feature type="domain" description="Glycosyl transferase family 51" evidence="21">
    <location>
        <begin position="60"/>
        <end position="240"/>
    </location>
</feature>
<comment type="catalytic activity">
    <reaction evidence="17">
        <text>[GlcNAc-(1-&gt;4)-Mur2Ac(oyl-L-Ala-gamma-D-Glu-L-Lys-D-Ala-D-Ala)](n)-di-trans,octa-cis-undecaprenyl diphosphate + beta-D-GlcNAc-(1-&gt;4)-Mur2Ac(oyl-L-Ala-gamma-D-Glu-L-Lys-D-Ala-D-Ala)-di-trans,octa-cis-undecaprenyl diphosphate = [GlcNAc-(1-&gt;4)-Mur2Ac(oyl-L-Ala-gamma-D-Glu-L-Lys-D-Ala-D-Ala)](n+1)-di-trans,octa-cis-undecaprenyl diphosphate + di-trans,octa-cis-undecaprenyl diphosphate + H(+)</text>
        <dbReference type="Rhea" id="RHEA:23708"/>
        <dbReference type="Rhea" id="RHEA-COMP:9602"/>
        <dbReference type="Rhea" id="RHEA-COMP:9603"/>
        <dbReference type="ChEBI" id="CHEBI:15378"/>
        <dbReference type="ChEBI" id="CHEBI:58405"/>
        <dbReference type="ChEBI" id="CHEBI:60033"/>
        <dbReference type="ChEBI" id="CHEBI:78435"/>
        <dbReference type="EC" id="2.4.99.28"/>
    </reaction>
</comment>
<evidence type="ECO:0000256" key="18">
    <source>
        <dbReference type="SAM" id="MobiDB-lite"/>
    </source>
</evidence>
<evidence type="ECO:0000256" key="17">
    <source>
        <dbReference type="ARBA" id="ARBA00049902"/>
    </source>
</evidence>
<dbReference type="GO" id="GO:0009002">
    <property type="term" value="F:serine-type D-Ala-D-Ala carboxypeptidase activity"/>
    <property type="evidence" value="ECO:0007669"/>
    <property type="project" value="UniProtKB-EC"/>
</dbReference>
<feature type="region of interest" description="Disordered" evidence="18">
    <location>
        <begin position="751"/>
        <end position="799"/>
    </location>
</feature>
<keyword evidence="12" id="KW-0573">Peptidoglycan synthesis</keyword>
<evidence type="ECO:0000256" key="3">
    <source>
        <dbReference type="ARBA" id="ARBA00007090"/>
    </source>
</evidence>
<dbReference type="GO" id="GO:0008360">
    <property type="term" value="P:regulation of cell shape"/>
    <property type="evidence" value="ECO:0007669"/>
    <property type="project" value="UniProtKB-KW"/>
</dbReference>
<dbReference type="GO" id="GO:0071555">
    <property type="term" value="P:cell wall organization"/>
    <property type="evidence" value="ECO:0007669"/>
    <property type="project" value="UniProtKB-KW"/>
</dbReference>
<evidence type="ECO:0000259" key="20">
    <source>
        <dbReference type="Pfam" id="PF00905"/>
    </source>
</evidence>
<dbReference type="InterPro" id="IPR050396">
    <property type="entry name" value="Glycosyltr_51/Transpeptidase"/>
</dbReference>
<evidence type="ECO:0000259" key="21">
    <source>
        <dbReference type="Pfam" id="PF00912"/>
    </source>
</evidence>
<evidence type="ECO:0000256" key="4">
    <source>
        <dbReference type="ARBA" id="ARBA00007739"/>
    </source>
</evidence>
<protein>
    <submittedName>
        <fullName evidence="22">Transglycosylase</fullName>
    </submittedName>
</protein>
<keyword evidence="7" id="KW-0645">Protease</keyword>
<keyword evidence="11" id="KW-0133">Cell shape</keyword>
<reference evidence="22 23" key="1">
    <citation type="submission" date="2009-04" db="EMBL/GenBank/DDBJ databases">
        <authorList>
            <person name="Sebastian Y."/>
            <person name="Madupu R."/>
            <person name="Durkin A.S."/>
            <person name="Torralba M."/>
            <person name="Methe B."/>
            <person name="Sutton G.G."/>
            <person name="Strausberg R.L."/>
            <person name="Nelson K.E."/>
        </authorList>
    </citation>
    <scope>NUCLEOTIDE SEQUENCE [LARGE SCALE GENOMIC DNA]</scope>
    <source>
        <strain evidence="23">ATCC 35406 / BCRC 14492 / JCM 8526 / NCTC 13058 / HG 370</strain>
    </source>
</reference>
<dbReference type="InterPro" id="IPR012338">
    <property type="entry name" value="Beta-lactam/transpept-like"/>
</dbReference>
<dbReference type="STRING" id="553175.POREN0001_0152"/>
<evidence type="ECO:0000256" key="16">
    <source>
        <dbReference type="ARBA" id="ARBA00034000"/>
    </source>
</evidence>
<dbReference type="RefSeq" id="WP_004333372.1">
    <property type="nucleotide sequence ID" value="NZ_ACNN01000017.1"/>
</dbReference>
<dbReference type="SUPFAM" id="SSF56601">
    <property type="entry name" value="beta-lactamase/transpeptidase-like"/>
    <property type="match status" value="1"/>
</dbReference>
<dbReference type="GO" id="GO:0005886">
    <property type="term" value="C:plasma membrane"/>
    <property type="evidence" value="ECO:0007669"/>
    <property type="project" value="UniProtKB-SubCell"/>
</dbReference>
<dbReference type="InterPro" id="IPR036950">
    <property type="entry name" value="PBP_transglycosylase"/>
</dbReference>
<dbReference type="eggNOG" id="COG5009">
    <property type="taxonomic scope" value="Bacteria"/>
</dbReference>
<dbReference type="GO" id="GO:0006508">
    <property type="term" value="P:proteolysis"/>
    <property type="evidence" value="ECO:0007669"/>
    <property type="project" value="UniProtKB-KW"/>
</dbReference>
<dbReference type="GO" id="GO:0008955">
    <property type="term" value="F:peptidoglycan glycosyltransferase activity"/>
    <property type="evidence" value="ECO:0007669"/>
    <property type="project" value="UniProtKB-EC"/>
</dbReference>
<evidence type="ECO:0000256" key="7">
    <source>
        <dbReference type="ARBA" id="ARBA00022670"/>
    </source>
</evidence>
<evidence type="ECO:0000256" key="2">
    <source>
        <dbReference type="ARBA" id="ARBA00004752"/>
    </source>
</evidence>
<dbReference type="GO" id="GO:0009252">
    <property type="term" value="P:peptidoglycan biosynthetic process"/>
    <property type="evidence" value="ECO:0007669"/>
    <property type="project" value="UniProtKB-KW"/>
</dbReference>
<dbReference type="PANTHER" id="PTHR32282:SF11">
    <property type="entry name" value="PENICILLIN-BINDING PROTEIN 1B"/>
    <property type="match status" value="1"/>
</dbReference>
<keyword evidence="6" id="KW-0121">Carboxypeptidase</keyword>
<dbReference type="Gene3D" id="3.40.710.10">
    <property type="entry name" value="DD-peptidase/beta-lactamase superfamily"/>
    <property type="match status" value="1"/>
</dbReference>